<evidence type="ECO:0000256" key="6">
    <source>
        <dbReference type="SAM" id="Phobius"/>
    </source>
</evidence>
<keyword evidence="3 6" id="KW-1133">Transmembrane helix</keyword>
<evidence type="ECO:0000256" key="5">
    <source>
        <dbReference type="SAM" id="MobiDB-lite"/>
    </source>
</evidence>
<reference evidence="8" key="1">
    <citation type="submission" date="2022-07" db="EMBL/GenBank/DDBJ databases">
        <title>Phylogenomic reconstructions and comparative analyses of Kickxellomycotina fungi.</title>
        <authorList>
            <person name="Reynolds N.K."/>
            <person name="Stajich J.E."/>
            <person name="Barry K."/>
            <person name="Grigoriev I.V."/>
            <person name="Crous P."/>
            <person name="Smith M.E."/>
        </authorList>
    </citation>
    <scope>NUCLEOTIDE SEQUENCE</scope>
    <source>
        <strain evidence="8">IMI 214461</strain>
    </source>
</reference>
<accession>A0A9W8EGY7</accession>
<dbReference type="EMBL" id="JANBQF010001137">
    <property type="protein sequence ID" value="KAJ1997943.1"/>
    <property type="molecule type" value="Genomic_DNA"/>
</dbReference>
<comment type="subcellular location">
    <subcellularLocation>
        <location evidence="1">Membrane</location>
        <topology evidence="1">Multi-pass membrane protein</topology>
    </subcellularLocation>
</comment>
<comment type="caution">
    <text evidence="8">The sequence shown here is derived from an EMBL/GenBank/DDBJ whole genome shotgun (WGS) entry which is preliminary data.</text>
</comment>
<feature type="transmembrane region" description="Helical" evidence="6">
    <location>
        <begin position="166"/>
        <end position="185"/>
    </location>
</feature>
<dbReference type="Proteomes" id="UP001150907">
    <property type="component" value="Unassembled WGS sequence"/>
</dbReference>
<dbReference type="InterPro" id="IPR052263">
    <property type="entry name" value="GPI_Anchor_Biosynth"/>
</dbReference>
<keyword evidence="4 6" id="KW-0472">Membrane</keyword>
<gene>
    <name evidence="8" type="ORF">H4R26_005642</name>
</gene>
<evidence type="ECO:0000256" key="2">
    <source>
        <dbReference type="ARBA" id="ARBA00022692"/>
    </source>
</evidence>
<keyword evidence="9" id="KW-1185">Reference proteome</keyword>
<dbReference type="PANTHER" id="PTHR46346">
    <property type="entry name" value="PHOSPHATIDYLINOSITOL N-ACETYLGLUCOSAMINYLTRANSFERASE SUBUNIT P"/>
    <property type="match status" value="1"/>
</dbReference>
<dbReference type="AlphaFoldDB" id="A0A9W8EGY7"/>
<feature type="transmembrane region" description="Helical" evidence="6">
    <location>
        <begin position="127"/>
        <end position="146"/>
    </location>
</feature>
<feature type="domain" description="PIG-P" evidence="7">
    <location>
        <begin position="126"/>
        <end position="244"/>
    </location>
</feature>
<sequence length="245" mass="26325">MPRRGAANKSATSGGTSNGGTDGSSPAGSSTGAVANGGMVHAYSHSGMPRGRPLLEQSTYLQSASFGGHYSSEHMPVLRSAMSLRSISSMASMRHEQESVGILESCPSSPSSASGASMMAKTPTFEYYGFVVYLVSLVAFTVYLLWAYLPDEVLRAAGITYYPDRYWALAMPAWWVSAMAFLFVFNMATNMYNTPLINSIDNITDPQSLLPSEMNCADRYFCAEVGGIPPIGDLPISLVNKCLYQ</sequence>
<keyword evidence="2 6" id="KW-0812">Transmembrane</keyword>
<name>A0A9W8EGY7_9FUNG</name>
<evidence type="ECO:0000259" key="7">
    <source>
        <dbReference type="Pfam" id="PF08510"/>
    </source>
</evidence>
<dbReference type="OrthoDB" id="690928at2759"/>
<proteinExistence type="predicted"/>
<feature type="region of interest" description="Disordered" evidence="5">
    <location>
        <begin position="1"/>
        <end position="33"/>
    </location>
</feature>
<evidence type="ECO:0000313" key="9">
    <source>
        <dbReference type="Proteomes" id="UP001150907"/>
    </source>
</evidence>
<organism evidence="8 9">
    <name type="scientific">Coemansia thaxteri</name>
    <dbReference type="NCBI Taxonomy" id="2663907"/>
    <lineage>
        <taxon>Eukaryota</taxon>
        <taxon>Fungi</taxon>
        <taxon>Fungi incertae sedis</taxon>
        <taxon>Zoopagomycota</taxon>
        <taxon>Kickxellomycotina</taxon>
        <taxon>Kickxellomycetes</taxon>
        <taxon>Kickxellales</taxon>
        <taxon>Kickxellaceae</taxon>
        <taxon>Coemansia</taxon>
    </lineage>
</organism>
<protein>
    <recommendedName>
        <fullName evidence="7">PIG-P domain-containing protein</fullName>
    </recommendedName>
</protein>
<dbReference type="InterPro" id="IPR013717">
    <property type="entry name" value="PIG-P"/>
</dbReference>
<dbReference type="PANTHER" id="PTHR46346:SF1">
    <property type="entry name" value="PHOSPHATIDYLINOSITOL N-ACETYLGLUCOSAMINYLTRANSFERASE SUBUNIT P"/>
    <property type="match status" value="1"/>
</dbReference>
<evidence type="ECO:0000313" key="8">
    <source>
        <dbReference type="EMBL" id="KAJ1997943.1"/>
    </source>
</evidence>
<evidence type="ECO:0000256" key="4">
    <source>
        <dbReference type="ARBA" id="ARBA00023136"/>
    </source>
</evidence>
<dbReference type="GO" id="GO:0005783">
    <property type="term" value="C:endoplasmic reticulum"/>
    <property type="evidence" value="ECO:0007669"/>
    <property type="project" value="TreeGrafter"/>
</dbReference>
<dbReference type="Pfam" id="PF08510">
    <property type="entry name" value="PIG-P"/>
    <property type="match status" value="1"/>
</dbReference>
<dbReference type="GO" id="GO:0006506">
    <property type="term" value="P:GPI anchor biosynthetic process"/>
    <property type="evidence" value="ECO:0007669"/>
    <property type="project" value="TreeGrafter"/>
</dbReference>
<dbReference type="GO" id="GO:0016020">
    <property type="term" value="C:membrane"/>
    <property type="evidence" value="ECO:0007669"/>
    <property type="project" value="UniProtKB-SubCell"/>
</dbReference>
<evidence type="ECO:0000256" key="1">
    <source>
        <dbReference type="ARBA" id="ARBA00004141"/>
    </source>
</evidence>
<evidence type="ECO:0000256" key="3">
    <source>
        <dbReference type="ARBA" id="ARBA00022989"/>
    </source>
</evidence>